<sequence length="568" mass="62089">MSLDDTTSPARYLNLLSQINPQSLTGFDPNIGSSQAQMFHLRDPMASSPLLFQDSLHSLLENDRLACKDSDTSLVAQLKRQLTESQHAVASLQADRLRLINKNAGLNSTCQALQNVIVNIRGSASSVASTSSSLSACDTSNIISDDQKPSLVGEIVAEECDRELDRKDYPSIRSWTKKEWQAQYPKSTSAEPESSRCTSRGSGRMAQGINVSCTYLQDEEGVPVSADRAKSIRNHMLSSFRQLQSQGLAPVSIGQASLQVLRWLIHTLRKEYIEFRLCADNWKAMKLMTDNYSQWSTYHVKGKKASKRVKAEPGEHTSTLAIPQKHTCDTGDDLEAEHTKKRARIDSDIISEPVTEPPTISTNEAIPDTLRHPSLDREPTPPPSTDKGKEVPSLVEVKNPLSNLVLKPRPKPIARKVPTTSTDSSTSLTSGDIPTTITPPSNGSTSVSIPDGPSSTDTASLAVKVELLAADKKPTPIMIDLKGRPEAIKKRQPSTKPMRVSAKITARNLCALDWQMNGHQRDPASVFAMYWNGLSNADKQVYKHKAVLQLTSSGAVQEGGTGDDADKE</sequence>
<dbReference type="EMBL" id="JABBWD010000574">
    <property type="protein sequence ID" value="KAG1759573.1"/>
    <property type="molecule type" value="Genomic_DNA"/>
</dbReference>
<organism evidence="2 3">
    <name type="scientific">Suillus placidus</name>
    <dbReference type="NCBI Taxonomy" id="48579"/>
    <lineage>
        <taxon>Eukaryota</taxon>
        <taxon>Fungi</taxon>
        <taxon>Dikarya</taxon>
        <taxon>Basidiomycota</taxon>
        <taxon>Agaricomycotina</taxon>
        <taxon>Agaricomycetes</taxon>
        <taxon>Agaricomycetidae</taxon>
        <taxon>Boletales</taxon>
        <taxon>Suillineae</taxon>
        <taxon>Suillaceae</taxon>
        <taxon>Suillus</taxon>
    </lineage>
</organism>
<feature type="region of interest" description="Disordered" evidence="1">
    <location>
        <begin position="337"/>
        <end position="390"/>
    </location>
</feature>
<dbReference type="AlphaFoldDB" id="A0A9P6ZEX4"/>
<proteinExistence type="predicted"/>
<feature type="compositionally biased region" description="Polar residues" evidence="1">
    <location>
        <begin position="432"/>
        <end position="455"/>
    </location>
</feature>
<evidence type="ECO:0000256" key="1">
    <source>
        <dbReference type="SAM" id="MobiDB-lite"/>
    </source>
</evidence>
<dbReference type="Proteomes" id="UP000714275">
    <property type="component" value="Unassembled WGS sequence"/>
</dbReference>
<feature type="region of interest" description="Disordered" evidence="1">
    <location>
        <begin position="411"/>
        <end position="455"/>
    </location>
</feature>
<name>A0A9P6ZEX4_9AGAM</name>
<feature type="region of interest" description="Disordered" evidence="1">
    <location>
        <begin position="183"/>
        <end position="203"/>
    </location>
</feature>
<accession>A0A9P6ZEX4</accession>
<evidence type="ECO:0000313" key="3">
    <source>
        <dbReference type="Proteomes" id="UP000714275"/>
    </source>
</evidence>
<evidence type="ECO:0000313" key="2">
    <source>
        <dbReference type="EMBL" id="KAG1759573.1"/>
    </source>
</evidence>
<protein>
    <submittedName>
        <fullName evidence="2">Uncharacterized protein</fullName>
    </submittedName>
</protein>
<feature type="compositionally biased region" description="Basic and acidic residues" evidence="1">
    <location>
        <begin position="369"/>
        <end position="379"/>
    </location>
</feature>
<feature type="compositionally biased region" description="Low complexity" evidence="1">
    <location>
        <begin position="419"/>
        <end position="430"/>
    </location>
</feature>
<feature type="compositionally biased region" description="Polar residues" evidence="1">
    <location>
        <begin position="184"/>
        <end position="201"/>
    </location>
</feature>
<gene>
    <name evidence="2" type="ORF">EV702DRAFT_1208189</name>
</gene>
<reference evidence="2" key="1">
    <citation type="journal article" date="2020" name="New Phytol.">
        <title>Comparative genomics reveals dynamic genome evolution in host specialist ectomycorrhizal fungi.</title>
        <authorList>
            <person name="Lofgren L.A."/>
            <person name="Nguyen N.H."/>
            <person name="Vilgalys R."/>
            <person name="Ruytinx J."/>
            <person name="Liao H.L."/>
            <person name="Branco S."/>
            <person name="Kuo A."/>
            <person name="LaButti K."/>
            <person name="Lipzen A."/>
            <person name="Andreopoulos W."/>
            <person name="Pangilinan J."/>
            <person name="Riley R."/>
            <person name="Hundley H."/>
            <person name="Na H."/>
            <person name="Barry K."/>
            <person name="Grigoriev I.V."/>
            <person name="Stajich J.E."/>
            <person name="Kennedy P.G."/>
        </authorList>
    </citation>
    <scope>NUCLEOTIDE SEQUENCE</scope>
    <source>
        <strain evidence="2">DOB743</strain>
    </source>
</reference>
<dbReference type="OrthoDB" id="2688683at2759"/>
<comment type="caution">
    <text evidence="2">The sequence shown here is derived from an EMBL/GenBank/DDBJ whole genome shotgun (WGS) entry which is preliminary data.</text>
</comment>
<keyword evidence="3" id="KW-1185">Reference proteome</keyword>